<keyword evidence="7" id="KW-0862">Zinc</keyword>
<evidence type="ECO:0000256" key="7">
    <source>
        <dbReference type="ARBA" id="ARBA00022833"/>
    </source>
</evidence>
<proteinExistence type="inferred from homology"/>
<dbReference type="EMBL" id="VSSQ01001113">
    <property type="protein sequence ID" value="MPM05236.1"/>
    <property type="molecule type" value="Genomic_DNA"/>
</dbReference>
<dbReference type="GO" id="GO:0004222">
    <property type="term" value="F:metalloendopeptidase activity"/>
    <property type="evidence" value="ECO:0007669"/>
    <property type="project" value="InterPro"/>
</dbReference>
<evidence type="ECO:0000256" key="6">
    <source>
        <dbReference type="ARBA" id="ARBA00022801"/>
    </source>
</evidence>
<keyword evidence="4" id="KW-0479">Metal-binding</keyword>
<gene>
    <name evidence="8" type="primary">ybeY_18</name>
    <name evidence="8" type="ORF">SDC9_51524</name>
</gene>
<protein>
    <submittedName>
        <fullName evidence="8">Endoribonuclease YbeY</fullName>
        <ecNumber evidence="8">3.1.-.-</ecNumber>
    </submittedName>
</protein>
<dbReference type="NCBIfam" id="TIGR00043">
    <property type="entry name" value="rRNA maturation RNase YbeY"/>
    <property type="match status" value="1"/>
</dbReference>
<evidence type="ECO:0000256" key="2">
    <source>
        <dbReference type="ARBA" id="ARBA00010875"/>
    </source>
</evidence>
<evidence type="ECO:0000256" key="5">
    <source>
        <dbReference type="ARBA" id="ARBA00022759"/>
    </source>
</evidence>
<dbReference type="InterPro" id="IPR002036">
    <property type="entry name" value="YbeY"/>
</dbReference>
<name>A0A644WMU6_9ZZZZ</name>
<reference evidence="8" key="1">
    <citation type="submission" date="2019-08" db="EMBL/GenBank/DDBJ databases">
        <authorList>
            <person name="Kucharzyk K."/>
            <person name="Murdoch R.W."/>
            <person name="Higgins S."/>
            <person name="Loffler F."/>
        </authorList>
    </citation>
    <scope>NUCLEOTIDE SEQUENCE</scope>
</reference>
<accession>A0A644WMU6</accession>
<keyword evidence="5" id="KW-0255">Endonuclease</keyword>
<sequence>MRVKGIEWNDPESRVKEIGIDALNRVCTLICADFRFKQGPLSFTVVSDEELFEMNVKHLNHHTLTDVITFPYNMGNFVSGEIFISADRAADNAKTGKTTATEEILRYAIHGMLHLCGLEDDTKEKKEEIHRFEDVYLCKYKEFHVKQ</sequence>
<dbReference type="GO" id="GO:0006364">
    <property type="term" value="P:rRNA processing"/>
    <property type="evidence" value="ECO:0007669"/>
    <property type="project" value="InterPro"/>
</dbReference>
<organism evidence="8">
    <name type="scientific">bioreactor metagenome</name>
    <dbReference type="NCBI Taxonomy" id="1076179"/>
    <lineage>
        <taxon>unclassified sequences</taxon>
        <taxon>metagenomes</taxon>
        <taxon>ecological metagenomes</taxon>
    </lineage>
</organism>
<dbReference type="Gene3D" id="3.40.390.30">
    <property type="entry name" value="Metalloproteases ('zincins'), catalytic domain"/>
    <property type="match status" value="1"/>
</dbReference>
<dbReference type="Pfam" id="PF02130">
    <property type="entry name" value="YbeY"/>
    <property type="match status" value="1"/>
</dbReference>
<keyword evidence="6 8" id="KW-0378">Hydrolase</keyword>
<dbReference type="GO" id="GO:0046872">
    <property type="term" value="F:metal ion binding"/>
    <property type="evidence" value="ECO:0007669"/>
    <property type="project" value="UniProtKB-KW"/>
</dbReference>
<evidence type="ECO:0000256" key="4">
    <source>
        <dbReference type="ARBA" id="ARBA00022723"/>
    </source>
</evidence>
<dbReference type="InterPro" id="IPR023091">
    <property type="entry name" value="MetalPrtase_cat_dom_sf_prd"/>
</dbReference>
<evidence type="ECO:0000256" key="1">
    <source>
        <dbReference type="ARBA" id="ARBA00001947"/>
    </source>
</evidence>
<dbReference type="EC" id="3.1.-.-" evidence="8"/>
<dbReference type="SUPFAM" id="SSF55486">
    <property type="entry name" value="Metalloproteases ('zincins'), catalytic domain"/>
    <property type="match status" value="1"/>
</dbReference>
<keyword evidence="3" id="KW-0540">Nuclease</keyword>
<dbReference type="AlphaFoldDB" id="A0A644WMU6"/>
<comment type="similarity">
    <text evidence="2">Belongs to the endoribonuclease YbeY family.</text>
</comment>
<dbReference type="GO" id="GO:0004519">
    <property type="term" value="F:endonuclease activity"/>
    <property type="evidence" value="ECO:0007669"/>
    <property type="project" value="UniProtKB-KW"/>
</dbReference>
<comment type="caution">
    <text evidence="8">The sequence shown here is derived from an EMBL/GenBank/DDBJ whole genome shotgun (WGS) entry which is preliminary data.</text>
</comment>
<evidence type="ECO:0000256" key="3">
    <source>
        <dbReference type="ARBA" id="ARBA00022722"/>
    </source>
</evidence>
<evidence type="ECO:0000313" key="8">
    <source>
        <dbReference type="EMBL" id="MPM05236.1"/>
    </source>
</evidence>
<dbReference type="HAMAP" id="MF_00009">
    <property type="entry name" value="Endoribonucl_YbeY"/>
    <property type="match status" value="1"/>
</dbReference>
<comment type="cofactor">
    <cofactor evidence="1">
        <name>Zn(2+)</name>
        <dbReference type="ChEBI" id="CHEBI:29105"/>
    </cofactor>
</comment>